<keyword evidence="11" id="KW-0442">Lipid degradation</keyword>
<dbReference type="FunFam" id="1.20.90.10:FF:000002">
    <property type="entry name" value="Phospholipase A2 group III"/>
    <property type="match status" value="1"/>
</dbReference>
<keyword evidence="13" id="KW-0865">Zymogen</keyword>
<evidence type="ECO:0000256" key="9">
    <source>
        <dbReference type="ARBA" id="ARBA00022801"/>
    </source>
</evidence>
<evidence type="ECO:0000256" key="4">
    <source>
        <dbReference type="ARBA" id="ARBA00009659"/>
    </source>
</evidence>
<feature type="region of interest" description="Disordered" evidence="16">
    <location>
        <begin position="138"/>
        <end position="205"/>
    </location>
</feature>
<feature type="region of interest" description="Disordered" evidence="16">
    <location>
        <begin position="268"/>
        <end position="296"/>
    </location>
</feature>
<comment type="subcellular location">
    <subcellularLocation>
        <location evidence="3">Secreted</location>
    </subcellularLocation>
</comment>
<proteinExistence type="inferred from homology"/>
<protein>
    <recommendedName>
        <fullName evidence="6">Phospholipase A2</fullName>
        <ecNumber evidence="5">3.1.1.4</ecNumber>
    </recommendedName>
    <alternativeName>
        <fullName evidence="15">Phosphatidylcholine 2-acylhydrolase</fullName>
    </alternativeName>
</protein>
<evidence type="ECO:0000256" key="11">
    <source>
        <dbReference type="ARBA" id="ARBA00022963"/>
    </source>
</evidence>
<dbReference type="GO" id="GO:0005576">
    <property type="term" value="C:extracellular region"/>
    <property type="evidence" value="ECO:0007669"/>
    <property type="project" value="UniProtKB-SubCell"/>
</dbReference>
<dbReference type="Pfam" id="PF05826">
    <property type="entry name" value="Phospholip_A2_2"/>
    <property type="match status" value="1"/>
</dbReference>
<reference evidence="20" key="1">
    <citation type="submission" date="2025-08" db="UniProtKB">
        <authorList>
            <consortium name="RefSeq"/>
        </authorList>
    </citation>
    <scope>IDENTIFICATION</scope>
</reference>
<evidence type="ECO:0000256" key="7">
    <source>
        <dbReference type="ARBA" id="ARBA00022525"/>
    </source>
</evidence>
<evidence type="ECO:0000256" key="16">
    <source>
        <dbReference type="SAM" id="MobiDB-lite"/>
    </source>
</evidence>
<evidence type="ECO:0000256" key="5">
    <source>
        <dbReference type="ARBA" id="ARBA00013278"/>
    </source>
</evidence>
<dbReference type="PROSITE" id="PS00118">
    <property type="entry name" value="PA2_HIS"/>
    <property type="match status" value="1"/>
</dbReference>
<evidence type="ECO:0000313" key="20">
    <source>
        <dbReference type="RefSeq" id="XP_003737123.1"/>
    </source>
</evidence>
<feature type="chain" id="PRO_5042522098" description="Phospholipase A2" evidence="17">
    <location>
        <begin position="34"/>
        <end position="439"/>
    </location>
</feature>
<evidence type="ECO:0000313" key="19">
    <source>
        <dbReference type="Proteomes" id="UP000694867"/>
    </source>
</evidence>
<gene>
    <name evidence="20" type="primary">LOC100908952</name>
</gene>
<keyword evidence="14" id="KW-1015">Disulfide bond</keyword>
<dbReference type="GO" id="GO:0046872">
    <property type="term" value="F:metal ion binding"/>
    <property type="evidence" value="ECO:0007669"/>
    <property type="project" value="UniProtKB-KW"/>
</dbReference>
<dbReference type="GO" id="GO:0016042">
    <property type="term" value="P:lipid catabolic process"/>
    <property type="evidence" value="ECO:0007669"/>
    <property type="project" value="UniProtKB-KW"/>
</dbReference>
<feature type="domain" description="Phospholipase A2-like central" evidence="18">
    <location>
        <begin position="310"/>
        <end position="405"/>
    </location>
</feature>
<dbReference type="InterPro" id="IPR033113">
    <property type="entry name" value="PLA2_histidine"/>
</dbReference>
<dbReference type="PANTHER" id="PTHR12253">
    <property type="entry name" value="RH14732P"/>
    <property type="match status" value="1"/>
</dbReference>
<evidence type="ECO:0000256" key="13">
    <source>
        <dbReference type="ARBA" id="ARBA00023145"/>
    </source>
</evidence>
<comment type="catalytic activity">
    <reaction evidence="1">
        <text>a 1,2-diacyl-sn-glycero-3-phosphocholine + H2O = a 1-acyl-sn-glycero-3-phosphocholine + a fatty acid + H(+)</text>
        <dbReference type="Rhea" id="RHEA:15801"/>
        <dbReference type="ChEBI" id="CHEBI:15377"/>
        <dbReference type="ChEBI" id="CHEBI:15378"/>
        <dbReference type="ChEBI" id="CHEBI:28868"/>
        <dbReference type="ChEBI" id="CHEBI:57643"/>
        <dbReference type="ChEBI" id="CHEBI:58168"/>
        <dbReference type="EC" id="3.1.1.4"/>
    </reaction>
</comment>
<dbReference type="AlphaFoldDB" id="A0AAJ6QJR3"/>
<dbReference type="KEGG" id="goe:100908952"/>
<dbReference type="GeneID" id="100908952"/>
<keyword evidence="12" id="KW-0443">Lipid metabolism</keyword>
<evidence type="ECO:0000256" key="1">
    <source>
        <dbReference type="ARBA" id="ARBA00001604"/>
    </source>
</evidence>
<dbReference type="InterPro" id="IPR036444">
    <property type="entry name" value="PLipase_A2_dom_sf"/>
</dbReference>
<feature type="compositionally biased region" description="Acidic residues" evidence="16">
    <location>
        <begin position="183"/>
        <end position="197"/>
    </location>
</feature>
<dbReference type="SUPFAM" id="SSF48619">
    <property type="entry name" value="Phospholipase A2, PLA2"/>
    <property type="match status" value="1"/>
</dbReference>
<keyword evidence="19" id="KW-1185">Reference proteome</keyword>
<evidence type="ECO:0000256" key="10">
    <source>
        <dbReference type="ARBA" id="ARBA00022837"/>
    </source>
</evidence>
<evidence type="ECO:0000256" key="6">
    <source>
        <dbReference type="ARBA" id="ARBA00021721"/>
    </source>
</evidence>
<dbReference type="RefSeq" id="XP_003737123.1">
    <property type="nucleotide sequence ID" value="XM_003737075.1"/>
</dbReference>
<keyword evidence="7" id="KW-0964">Secreted</keyword>
<evidence type="ECO:0000256" key="12">
    <source>
        <dbReference type="ARBA" id="ARBA00023098"/>
    </source>
</evidence>
<dbReference type="Gene3D" id="1.20.90.10">
    <property type="entry name" value="Phospholipase A2 domain"/>
    <property type="match status" value="1"/>
</dbReference>
<feature type="signal peptide" evidence="17">
    <location>
        <begin position="1"/>
        <end position="33"/>
    </location>
</feature>
<keyword evidence="17" id="KW-0732">Signal</keyword>
<dbReference type="GO" id="GO:0050482">
    <property type="term" value="P:arachidonate secretion"/>
    <property type="evidence" value="ECO:0007669"/>
    <property type="project" value="InterPro"/>
</dbReference>
<evidence type="ECO:0000256" key="3">
    <source>
        <dbReference type="ARBA" id="ARBA00004613"/>
    </source>
</evidence>
<dbReference type="GO" id="GO:0004623">
    <property type="term" value="F:phospholipase A2 activity"/>
    <property type="evidence" value="ECO:0007669"/>
    <property type="project" value="UniProtKB-EC"/>
</dbReference>
<evidence type="ECO:0000256" key="8">
    <source>
        <dbReference type="ARBA" id="ARBA00022723"/>
    </source>
</evidence>
<keyword evidence="10" id="KW-0106">Calcium</keyword>
<dbReference type="CDD" id="cd04704">
    <property type="entry name" value="PLA2_bee_venom_like"/>
    <property type="match status" value="1"/>
</dbReference>
<dbReference type="EC" id="3.1.1.4" evidence="5"/>
<feature type="compositionally biased region" description="Basic and acidic residues" evidence="16">
    <location>
        <begin position="158"/>
        <end position="175"/>
    </location>
</feature>
<accession>A0AAJ6QJR3</accession>
<organism evidence="19 20">
    <name type="scientific">Galendromus occidentalis</name>
    <name type="common">western predatory mite</name>
    <dbReference type="NCBI Taxonomy" id="34638"/>
    <lineage>
        <taxon>Eukaryota</taxon>
        <taxon>Metazoa</taxon>
        <taxon>Ecdysozoa</taxon>
        <taxon>Arthropoda</taxon>
        <taxon>Chelicerata</taxon>
        <taxon>Arachnida</taxon>
        <taxon>Acari</taxon>
        <taxon>Parasitiformes</taxon>
        <taxon>Mesostigmata</taxon>
        <taxon>Gamasina</taxon>
        <taxon>Phytoseioidea</taxon>
        <taxon>Phytoseiidae</taxon>
        <taxon>Typhlodrominae</taxon>
        <taxon>Galendromus</taxon>
    </lineage>
</organism>
<evidence type="ECO:0000256" key="2">
    <source>
        <dbReference type="ARBA" id="ARBA00001913"/>
    </source>
</evidence>
<evidence type="ECO:0000259" key="18">
    <source>
        <dbReference type="Pfam" id="PF05826"/>
    </source>
</evidence>
<keyword evidence="8" id="KW-0479">Metal-binding</keyword>
<evidence type="ECO:0000256" key="14">
    <source>
        <dbReference type="ARBA" id="ARBA00023157"/>
    </source>
</evidence>
<feature type="compositionally biased region" description="Polar residues" evidence="16">
    <location>
        <begin position="148"/>
        <end position="157"/>
    </location>
</feature>
<name>A0AAJ6QJR3_9ACAR</name>
<dbReference type="Proteomes" id="UP000694867">
    <property type="component" value="Unplaced"/>
</dbReference>
<evidence type="ECO:0000256" key="15">
    <source>
        <dbReference type="ARBA" id="ARBA00029903"/>
    </source>
</evidence>
<dbReference type="InterPro" id="IPR016090">
    <property type="entry name" value="PLA2-like_dom"/>
</dbReference>
<dbReference type="GO" id="GO:0006644">
    <property type="term" value="P:phospholipid metabolic process"/>
    <property type="evidence" value="ECO:0007669"/>
    <property type="project" value="InterPro"/>
</dbReference>
<keyword evidence="9" id="KW-0378">Hydrolase</keyword>
<evidence type="ECO:0000256" key="17">
    <source>
        <dbReference type="SAM" id="SignalP"/>
    </source>
</evidence>
<comment type="cofactor">
    <cofactor evidence="2">
        <name>Ca(2+)</name>
        <dbReference type="ChEBI" id="CHEBI:29108"/>
    </cofactor>
</comment>
<sequence length="439" mass="50273">MAGSTTIKRTLALNSKLTAIIVLLCSLELGAFASESEDSETPHWSIDIPGFYHRLFFSGGETEVRAHHRGLTAVHNALPERGTSSLRLSNGKVLVSSFFLNEHLVSCRLETDPVEIADFYRSLTDDFNCAEQKKAESAAGSERIDSLAHQSNTSKFTSYKESRRQVEEMDPRDTSDESSSTDPDGENESSDVDFDETNEVKQSDAAREPFWCSIEDPVGRQIWNETFALLVNSAEQRELMREIRKFLQFRVRRRECRSLQRAMRRDALRKENNYDSSRTSDTSDEGVGYEVASERSSRSRRSKRSIFSSILPGTKWCGSGNHAKSFNELGASAKTDDCCREHDQCPYTLVSFQKRWGLRNRSFFTLSHCRCDERFRSCLKMARTSQSRFVGRMFFDLLSKQCFVFKKVRGCARLSWDGSRCVRKKWTKRAIVRDGMSYY</sequence>
<comment type="similarity">
    <text evidence="4">Belongs to the phospholipase A2 family. Group III subfamily.</text>
</comment>